<organism evidence="3 4">
    <name type="scientific">Plakobranchus ocellatus</name>
    <dbReference type="NCBI Taxonomy" id="259542"/>
    <lineage>
        <taxon>Eukaryota</taxon>
        <taxon>Metazoa</taxon>
        <taxon>Spiralia</taxon>
        <taxon>Lophotrochozoa</taxon>
        <taxon>Mollusca</taxon>
        <taxon>Gastropoda</taxon>
        <taxon>Heterobranchia</taxon>
        <taxon>Euthyneura</taxon>
        <taxon>Panpulmonata</taxon>
        <taxon>Sacoglossa</taxon>
        <taxon>Placobranchoidea</taxon>
        <taxon>Plakobranchidae</taxon>
        <taxon>Plakobranchus</taxon>
    </lineage>
</organism>
<dbReference type="AlphaFoldDB" id="A0AAV4BUP1"/>
<keyword evidence="2" id="KW-0812">Transmembrane</keyword>
<feature type="compositionally biased region" description="Low complexity" evidence="1">
    <location>
        <begin position="34"/>
        <end position="88"/>
    </location>
</feature>
<feature type="transmembrane region" description="Helical" evidence="2">
    <location>
        <begin position="427"/>
        <end position="446"/>
    </location>
</feature>
<dbReference type="Proteomes" id="UP000735302">
    <property type="component" value="Unassembled WGS sequence"/>
</dbReference>
<protein>
    <submittedName>
        <fullName evidence="3">Uncharacterized protein</fullName>
    </submittedName>
</protein>
<feature type="region of interest" description="Disordered" evidence="1">
    <location>
        <begin position="1"/>
        <end position="139"/>
    </location>
</feature>
<evidence type="ECO:0000313" key="3">
    <source>
        <dbReference type="EMBL" id="GFO23092.1"/>
    </source>
</evidence>
<name>A0AAV4BUP1_9GAST</name>
<dbReference type="EMBL" id="BLXT01005500">
    <property type="protein sequence ID" value="GFO23092.1"/>
    <property type="molecule type" value="Genomic_DNA"/>
</dbReference>
<feature type="transmembrane region" description="Helical" evidence="2">
    <location>
        <begin position="286"/>
        <end position="305"/>
    </location>
</feature>
<keyword evidence="4" id="KW-1185">Reference proteome</keyword>
<evidence type="ECO:0000256" key="2">
    <source>
        <dbReference type="SAM" id="Phobius"/>
    </source>
</evidence>
<reference evidence="3 4" key="1">
    <citation type="journal article" date="2021" name="Elife">
        <title>Chloroplast acquisition without the gene transfer in kleptoplastic sea slugs, Plakobranchus ocellatus.</title>
        <authorList>
            <person name="Maeda T."/>
            <person name="Takahashi S."/>
            <person name="Yoshida T."/>
            <person name="Shimamura S."/>
            <person name="Takaki Y."/>
            <person name="Nagai Y."/>
            <person name="Toyoda A."/>
            <person name="Suzuki Y."/>
            <person name="Arimoto A."/>
            <person name="Ishii H."/>
            <person name="Satoh N."/>
            <person name="Nishiyama T."/>
            <person name="Hasebe M."/>
            <person name="Maruyama T."/>
            <person name="Minagawa J."/>
            <person name="Obokata J."/>
            <person name="Shigenobu S."/>
        </authorList>
    </citation>
    <scope>NUCLEOTIDE SEQUENCE [LARGE SCALE GENOMIC DNA]</scope>
</reference>
<keyword evidence="2" id="KW-1133">Transmembrane helix</keyword>
<feature type="transmembrane region" description="Helical" evidence="2">
    <location>
        <begin position="244"/>
        <end position="266"/>
    </location>
</feature>
<proteinExistence type="predicted"/>
<feature type="compositionally biased region" description="Basic and acidic residues" evidence="1">
    <location>
        <begin position="13"/>
        <end position="24"/>
    </location>
</feature>
<gene>
    <name evidence="3" type="ORF">PoB_004959700</name>
</gene>
<evidence type="ECO:0000256" key="1">
    <source>
        <dbReference type="SAM" id="MobiDB-lite"/>
    </source>
</evidence>
<accession>A0AAV4BUP1</accession>
<keyword evidence="2" id="KW-0472">Membrane</keyword>
<comment type="caution">
    <text evidence="3">The sequence shown here is derived from an EMBL/GenBank/DDBJ whole genome shotgun (WGS) entry which is preliminary data.</text>
</comment>
<feature type="compositionally biased region" description="Basic residues" evidence="1">
    <location>
        <begin position="97"/>
        <end position="106"/>
    </location>
</feature>
<feature type="transmembrane region" description="Helical" evidence="2">
    <location>
        <begin position="357"/>
        <end position="378"/>
    </location>
</feature>
<sequence length="546" mass="62582">MEGLRFKPIPQDPDDRERRSDYKPRGATTRKYSNDSLPPSSISSSSNKNNNNNKNNNSINNSNSPSYRRNSRSSFDSNSSNEGSYSNRNVDREDRVRHNHHHHHKNGVSYRNSTDYSTDENGESINGGHRSLLNRRSSSAMRVRELRDVLTSMTSSQEEEEGQEMKGSQKARLLVASQQRLMSRLQDLSHQLDSMDSEVTRVKGDIMNSRSHLRHFVSDFLKQSRLLVLTFNIDILMFRSKLDVFAFFIGLCVVDTYLQLYSLYLISNYIIYCLDCSTSRYTSYQTISFAASIALHLATPHIKLYHLQPRLLYISLHLISNYIIYCLDCSTSRDTSYQTISITASIALHLPTPHIKLYHLLPGLLYISLHLISNYIIYCLDCSTSRYTSYQAISFTAWIALHLSTLISNYIIYCLDCSTSLYTHIKLYHLLSGLLYISLHLISNYINYCLDCSTSRYTSYQTLSITASIALHLATPHIKLYKLLPRLLYISLHLISNSINYCLDCSTSRYTSYQTISFTAWIALYLGTQFPISITRKSLTCTAVTN</sequence>
<evidence type="ECO:0000313" key="4">
    <source>
        <dbReference type="Proteomes" id="UP000735302"/>
    </source>
</evidence>
<feature type="transmembrane region" description="Helical" evidence="2">
    <location>
        <begin position="390"/>
        <end position="415"/>
    </location>
</feature>